<protein>
    <recommendedName>
        <fullName evidence="8">Major facilitator superfamily (MFS) profile domain-containing protein</fullName>
    </recommendedName>
</protein>
<dbReference type="EMBL" id="JAACJO010000004">
    <property type="protein sequence ID" value="KAF5359893.1"/>
    <property type="molecule type" value="Genomic_DNA"/>
</dbReference>
<dbReference type="OrthoDB" id="3936150at2759"/>
<feature type="transmembrane region" description="Helical" evidence="7">
    <location>
        <begin position="606"/>
        <end position="625"/>
    </location>
</feature>
<sequence length="633" mass="69179">MMLPPTEISLLRNQRPKAREGGACRGQPSIKGKLDFNPEFLPQLFPSFHFGLMSVKDTKDLAVATHSESTRSLGGSSKHEPMFLQDEGVDDIYARKCDLLNDCLQNEIGFGRYQWQLFILTGLGWLADNLWLQGVAVVLPQVQQELLPSRVEFATLALYVGLILGATTWGSLADLIGRRLSFNITLFIAAVFGLAAGGAPNFVTFASLVACTGFGIGGNLPVDGALYLEHIPQSHQASFSNPAHAENRTPDVVNSPCRQLIASVIAWGFIGNFSCSADTPAGQCRRADNMGWRYSFFMMGSLTFLMFIFRFIIFDLQESSKYLIAKQRDAEAIRVLEHIARRNGKTITLKLEHLQQINATAHQASITRTTWQVIRSSFSHFSLSHVRPLFSGKRMAINSSITILSWGLIGLAYPLFNSFLPLYLSSRFSSDSSTSVAYRNYVIISVMGIPGSLIACLVVDWTRKTNHVVEAQVEEAKGDEEKEKKLPREAAPGQWRFWQGITVVGGRKLTMAVSTLLTGVFLFLFTTSQNQAAVLGYSCASGITQNAMYGVLYAYTPEVFPAPHRGTGDALASSFNRITGILAPIIKIVSTTATGAGSNGTANSSVFVSAALLTVTAFFMIFLPIETAGRAAM</sequence>
<comment type="caution">
    <text evidence="9">The sequence shown here is derived from an EMBL/GenBank/DDBJ whole genome shotgun (WGS) entry which is preliminary data.</text>
</comment>
<evidence type="ECO:0000256" key="7">
    <source>
        <dbReference type="SAM" id="Phobius"/>
    </source>
</evidence>
<evidence type="ECO:0000256" key="2">
    <source>
        <dbReference type="ARBA" id="ARBA00022448"/>
    </source>
</evidence>
<organism evidence="9 10">
    <name type="scientific">Leucocoprinus leucothites</name>
    <dbReference type="NCBI Taxonomy" id="201217"/>
    <lineage>
        <taxon>Eukaryota</taxon>
        <taxon>Fungi</taxon>
        <taxon>Dikarya</taxon>
        <taxon>Basidiomycota</taxon>
        <taxon>Agaricomycotina</taxon>
        <taxon>Agaricomycetes</taxon>
        <taxon>Agaricomycetidae</taxon>
        <taxon>Agaricales</taxon>
        <taxon>Agaricineae</taxon>
        <taxon>Agaricaceae</taxon>
        <taxon>Leucocoprinus</taxon>
    </lineage>
</organism>
<feature type="transmembrane region" description="Helical" evidence="7">
    <location>
        <begin position="395"/>
        <end position="416"/>
    </location>
</feature>
<evidence type="ECO:0000256" key="6">
    <source>
        <dbReference type="SAM" id="MobiDB-lite"/>
    </source>
</evidence>
<keyword evidence="4 7" id="KW-1133">Transmembrane helix</keyword>
<feature type="transmembrane region" description="Helical" evidence="7">
    <location>
        <begin position="180"/>
        <end position="199"/>
    </location>
</feature>
<reference evidence="9 10" key="1">
    <citation type="journal article" date="2020" name="ISME J.">
        <title>Uncovering the hidden diversity of litter-decomposition mechanisms in mushroom-forming fungi.</title>
        <authorList>
            <person name="Floudas D."/>
            <person name="Bentzer J."/>
            <person name="Ahren D."/>
            <person name="Johansson T."/>
            <person name="Persson P."/>
            <person name="Tunlid A."/>
        </authorList>
    </citation>
    <scope>NUCLEOTIDE SEQUENCE [LARGE SCALE GENOMIC DNA]</scope>
    <source>
        <strain evidence="9 10">CBS 146.42</strain>
    </source>
</reference>
<keyword evidence="10" id="KW-1185">Reference proteome</keyword>
<evidence type="ECO:0000256" key="1">
    <source>
        <dbReference type="ARBA" id="ARBA00004141"/>
    </source>
</evidence>
<evidence type="ECO:0000259" key="8">
    <source>
        <dbReference type="PROSITE" id="PS50850"/>
    </source>
</evidence>
<evidence type="ECO:0000313" key="9">
    <source>
        <dbReference type="EMBL" id="KAF5359893.1"/>
    </source>
</evidence>
<dbReference type="PROSITE" id="PS50850">
    <property type="entry name" value="MFS"/>
    <property type="match status" value="1"/>
</dbReference>
<feature type="transmembrane region" description="Helical" evidence="7">
    <location>
        <begin position="294"/>
        <end position="313"/>
    </location>
</feature>
<comment type="subcellular location">
    <subcellularLocation>
        <location evidence="1">Membrane</location>
        <topology evidence="1">Multi-pass membrane protein</topology>
    </subcellularLocation>
</comment>
<dbReference type="GO" id="GO:0016020">
    <property type="term" value="C:membrane"/>
    <property type="evidence" value="ECO:0007669"/>
    <property type="project" value="UniProtKB-SubCell"/>
</dbReference>
<keyword evidence="3 7" id="KW-0812">Transmembrane</keyword>
<dbReference type="PANTHER" id="PTHR23511:SF5">
    <property type="entry name" value="MAJOR FACILITATOR-TYPE TRANSPORTER HXNZ-RELATED"/>
    <property type="match status" value="1"/>
</dbReference>
<dbReference type="SUPFAM" id="SSF103473">
    <property type="entry name" value="MFS general substrate transporter"/>
    <property type="match status" value="1"/>
</dbReference>
<keyword evidence="2" id="KW-0813">Transport</keyword>
<dbReference type="AlphaFoldDB" id="A0A8H5G7M9"/>
<dbReference type="InterPro" id="IPR020846">
    <property type="entry name" value="MFS_dom"/>
</dbReference>
<name>A0A8H5G7M9_9AGAR</name>
<evidence type="ECO:0000313" key="10">
    <source>
        <dbReference type="Proteomes" id="UP000559027"/>
    </source>
</evidence>
<feature type="transmembrane region" description="Helical" evidence="7">
    <location>
        <begin position="509"/>
        <end position="527"/>
    </location>
</feature>
<evidence type="ECO:0000256" key="4">
    <source>
        <dbReference type="ARBA" id="ARBA00022989"/>
    </source>
</evidence>
<dbReference type="InterPro" id="IPR011701">
    <property type="entry name" value="MFS"/>
</dbReference>
<keyword evidence="5 7" id="KW-0472">Membrane</keyword>
<feature type="transmembrane region" description="Helical" evidence="7">
    <location>
        <begin position="436"/>
        <end position="459"/>
    </location>
</feature>
<evidence type="ECO:0000256" key="3">
    <source>
        <dbReference type="ARBA" id="ARBA00022692"/>
    </source>
</evidence>
<dbReference type="Gene3D" id="1.20.1250.20">
    <property type="entry name" value="MFS general substrate transporter like domains"/>
    <property type="match status" value="1"/>
</dbReference>
<dbReference type="PANTHER" id="PTHR23511">
    <property type="entry name" value="SYNAPTIC VESICLE GLYCOPROTEIN 2"/>
    <property type="match status" value="1"/>
</dbReference>
<accession>A0A8H5G7M9</accession>
<dbReference type="GO" id="GO:0022857">
    <property type="term" value="F:transmembrane transporter activity"/>
    <property type="evidence" value="ECO:0007669"/>
    <property type="project" value="InterPro"/>
</dbReference>
<dbReference type="Proteomes" id="UP000559027">
    <property type="component" value="Unassembled WGS sequence"/>
</dbReference>
<gene>
    <name evidence="9" type="ORF">D9756_002949</name>
</gene>
<proteinExistence type="predicted"/>
<feature type="region of interest" description="Disordered" evidence="6">
    <location>
        <begin position="1"/>
        <end position="26"/>
    </location>
</feature>
<feature type="domain" description="Major facilitator superfamily (MFS) profile" evidence="8">
    <location>
        <begin position="117"/>
        <end position="628"/>
    </location>
</feature>
<feature type="transmembrane region" description="Helical" evidence="7">
    <location>
        <begin position="151"/>
        <end position="173"/>
    </location>
</feature>
<evidence type="ECO:0000256" key="5">
    <source>
        <dbReference type="ARBA" id="ARBA00023136"/>
    </source>
</evidence>
<dbReference type="Pfam" id="PF07690">
    <property type="entry name" value="MFS_1"/>
    <property type="match status" value="1"/>
</dbReference>
<dbReference type="InterPro" id="IPR036259">
    <property type="entry name" value="MFS_trans_sf"/>
</dbReference>